<accession>A0ACC0VY55</accession>
<protein>
    <submittedName>
        <fullName evidence="1">Uncharacterized protein</fullName>
    </submittedName>
</protein>
<proteinExistence type="predicted"/>
<reference evidence="1 2" key="1">
    <citation type="journal article" date="2022" name="bioRxiv">
        <title>The genome of the oomycete Peronosclerospora sorghi, a cosmopolitan pathogen of maize and sorghum, is inflated with dispersed pseudogenes.</title>
        <authorList>
            <person name="Fletcher K."/>
            <person name="Martin F."/>
            <person name="Isakeit T."/>
            <person name="Cavanaugh K."/>
            <person name="Magill C."/>
            <person name="Michelmore R."/>
        </authorList>
    </citation>
    <scope>NUCLEOTIDE SEQUENCE [LARGE SCALE GENOMIC DNA]</scope>
    <source>
        <strain evidence="1">P6</strain>
    </source>
</reference>
<evidence type="ECO:0000313" key="1">
    <source>
        <dbReference type="EMBL" id="KAI9911036.1"/>
    </source>
</evidence>
<keyword evidence="2" id="KW-1185">Reference proteome</keyword>
<evidence type="ECO:0000313" key="2">
    <source>
        <dbReference type="Proteomes" id="UP001163321"/>
    </source>
</evidence>
<organism evidence="1 2">
    <name type="scientific">Peronosclerospora sorghi</name>
    <dbReference type="NCBI Taxonomy" id="230839"/>
    <lineage>
        <taxon>Eukaryota</taxon>
        <taxon>Sar</taxon>
        <taxon>Stramenopiles</taxon>
        <taxon>Oomycota</taxon>
        <taxon>Peronosporomycetes</taxon>
        <taxon>Peronosporales</taxon>
        <taxon>Peronosporaceae</taxon>
        <taxon>Peronosclerospora</taxon>
    </lineage>
</organism>
<name>A0ACC0VY55_9STRA</name>
<comment type="caution">
    <text evidence="1">The sequence shown here is derived from an EMBL/GenBank/DDBJ whole genome shotgun (WGS) entry which is preliminary data.</text>
</comment>
<dbReference type="Proteomes" id="UP001163321">
    <property type="component" value="Chromosome 6"/>
</dbReference>
<sequence>MVHKQKSKCQLRLEARSRACFALASTSSDAHRLAMALQSRIARATEIRAMYTRQLAARARARVLHAQDVARGIRLKRHEETRRFRQSSVSKVNDAARRRHAQLTQLQRQCKQRADWITEKVELVRADQSDRADRARRTLAAQLHGAACRRHDHTLERVRRLHARWQSVESVKARVARVKCIQRWFRRHVAKQATAHAVRQGHAEIARVVSCWQTMHTASFETCMGLVQARVVVEAAERLVAILVAANERERGRQRLRNHAPRASMGMRGRVLLMAGMIACHPQEVVGRDPSSTRLLYAARAMVFHLKGLALLLDASSGSQRTQDLTQRVVGLSARFRVYTEAFTHWKQRDAERLAVDLLTAYRDLRVVEQKYTMQAHAALRGGDGVHELVRQTHGQVVQLQQALKRLLGTEEAQERMKRVEAQVEEGKGAATTSRDSLCNETTVSSSSLPRNAGDQTTKDLCVQGEVLSVNQASGSDMNQTLLADRKLVHELIWNPQLQLSREEELEACAAAIASPHSVAAMAVRVRKAMTTAFWDGVVEANDSETLLACTEELRTRFRGALGGGSRTNLGTALSALANQVDSALDRDELQRLMQNPMENLVPLQMRCKCVVDAIERTEAPARAASTREFRSKWTQSVAAGRKTPVELLVAFLAFGLDKVEDLRIDVLNAHLGLLGAYLQQHGVEYEQQQLQVRLAEADSVDAAFPQTMKWLRVEMEAYCTRSDVEAAERTRLAAYDGEAFKRFLRVSVWALVEKHMDGKCSRVWPETFEHDLERFRSCRDALDRLAVVSSLLAMLQEYAARRHLTLPIGYVSTLGQQLGTLLRSRGVSRAHVAAHAIQSVRQLATFESHETRQELETLETRLLGAFAADNPVFQLLFSRLSRAWECSLHQSTPVEVHPSLAPFAAEMRDVTVVLQRVAQHNESVYVSLYNCIIKRLVPGS</sequence>
<dbReference type="EMBL" id="CM047585">
    <property type="protein sequence ID" value="KAI9911036.1"/>
    <property type="molecule type" value="Genomic_DNA"/>
</dbReference>
<gene>
    <name evidence="1" type="ORF">PsorP6_010931</name>
</gene>